<proteinExistence type="predicted"/>
<dbReference type="RefSeq" id="WP_249772365.1">
    <property type="nucleotide sequence ID" value="NZ_CP097332.1"/>
</dbReference>
<gene>
    <name evidence="2" type="ORF">M6D93_01350</name>
</gene>
<keyword evidence="3" id="KW-1185">Reference proteome</keyword>
<sequence>MAEVRRDGTAQAGRSRFAVVLRGRPVLAATVATALVALAYLAWSPRSPDLAAQQARSAAALRGIGSSWWTSWYGGLTTFSYSVIVPAIMARLGVFLTGALALVLSAAATARLARHSSAPGLVTATAVGFEAADVVAGRTTFAVGLAAALWCLVAVDRRAWAWAALLAVASTLASPLAGMFVGIALAALWLSRRSREVAMLCGLLAVVAVGMYLLFPSAGQMPFRLTDAIPPAIGCAAVIATRPAPSVRTGALLVLAAMVVLLAVPTAIGGNIARIAWVFAVPLALTGSARLRWRIVAAVLVAVWPAADLVEQLAKADVPSAQARFYAPLLAQLQTDKRLEGASATGQRLEVLAPSSQWSAAYLAGSVPLARGWDRQADRAHNPLFYDSDGLDATTYRSWLDRMAVSWVAVPNADLDYAARAEAQLVGAGLPYLHEEWHSANWTLYRVSNPAPFIIGATTLGIDATGVAILVDHPGSVTVRVNYSRYLVLQRDNLDPAAVGCIQPTADGVQMWISQPGRYRLTSMFDPLPGLQTHPCAR</sequence>
<keyword evidence="1" id="KW-0812">Transmembrane</keyword>
<dbReference type="Proteomes" id="UP001056336">
    <property type="component" value="Chromosome"/>
</dbReference>
<protein>
    <recommendedName>
        <fullName evidence="4">MFS transporter</fullName>
    </recommendedName>
</protein>
<keyword evidence="1" id="KW-0472">Membrane</keyword>
<organism evidence="2 3">
    <name type="scientific">Jatrophihabitans telluris</name>
    <dbReference type="NCBI Taxonomy" id="2038343"/>
    <lineage>
        <taxon>Bacteria</taxon>
        <taxon>Bacillati</taxon>
        <taxon>Actinomycetota</taxon>
        <taxon>Actinomycetes</taxon>
        <taxon>Jatrophihabitantales</taxon>
        <taxon>Jatrophihabitantaceae</taxon>
        <taxon>Jatrophihabitans</taxon>
    </lineage>
</organism>
<feature type="transmembrane region" description="Helical" evidence="1">
    <location>
        <begin position="135"/>
        <end position="155"/>
    </location>
</feature>
<reference evidence="2" key="1">
    <citation type="journal article" date="2018" name="Int. J. Syst. Evol. Microbiol.">
        <title>Jatrophihabitans telluris sp. nov., isolated from sediment soil of lava forest wetlands and the emended description of the genus Jatrophihabitans.</title>
        <authorList>
            <person name="Lee K.C."/>
            <person name="Suh M.K."/>
            <person name="Eom M.K."/>
            <person name="Kim K.K."/>
            <person name="Kim J.S."/>
            <person name="Kim D.S."/>
            <person name="Ko S.H."/>
            <person name="Shin Y.K."/>
            <person name="Lee J.S."/>
        </authorList>
    </citation>
    <scope>NUCLEOTIDE SEQUENCE</scope>
    <source>
        <strain evidence="2">N237</strain>
    </source>
</reference>
<feature type="transmembrane region" description="Helical" evidence="1">
    <location>
        <begin position="252"/>
        <end position="279"/>
    </location>
</feature>
<feature type="transmembrane region" description="Helical" evidence="1">
    <location>
        <begin position="197"/>
        <end position="215"/>
    </location>
</feature>
<evidence type="ECO:0008006" key="4">
    <source>
        <dbReference type="Google" id="ProtNLM"/>
    </source>
</evidence>
<evidence type="ECO:0000313" key="2">
    <source>
        <dbReference type="EMBL" id="UQX88660.1"/>
    </source>
</evidence>
<accession>A0ABY4QYS6</accession>
<name>A0ABY4QYS6_9ACTN</name>
<reference evidence="2" key="2">
    <citation type="submission" date="2022-05" db="EMBL/GenBank/DDBJ databases">
        <authorList>
            <person name="Kim J.-S."/>
            <person name="Lee K."/>
            <person name="Suh M."/>
            <person name="Eom M."/>
            <person name="Kim J.-S."/>
            <person name="Kim D.-S."/>
            <person name="Ko S.-H."/>
            <person name="Shin Y."/>
            <person name="Lee J.-S."/>
        </authorList>
    </citation>
    <scope>NUCLEOTIDE SEQUENCE</scope>
    <source>
        <strain evidence="2">N237</strain>
    </source>
</reference>
<dbReference type="EMBL" id="CP097332">
    <property type="protein sequence ID" value="UQX88660.1"/>
    <property type="molecule type" value="Genomic_DNA"/>
</dbReference>
<feature type="transmembrane region" description="Helical" evidence="1">
    <location>
        <begin position="161"/>
        <end position="190"/>
    </location>
</feature>
<evidence type="ECO:0000256" key="1">
    <source>
        <dbReference type="SAM" id="Phobius"/>
    </source>
</evidence>
<feature type="transmembrane region" description="Helical" evidence="1">
    <location>
        <begin position="21"/>
        <end position="43"/>
    </location>
</feature>
<evidence type="ECO:0000313" key="3">
    <source>
        <dbReference type="Proteomes" id="UP001056336"/>
    </source>
</evidence>
<keyword evidence="1" id="KW-1133">Transmembrane helix</keyword>
<feature type="transmembrane region" description="Helical" evidence="1">
    <location>
        <begin position="79"/>
        <end position="104"/>
    </location>
</feature>